<gene>
    <name evidence="2" type="ORF">ABU614_10650</name>
</gene>
<proteinExistence type="predicted"/>
<dbReference type="AlphaFoldDB" id="A0AAU8N156"/>
<organism evidence="2">
    <name type="scientific">Lysobacter firmicutimachus</name>
    <dbReference type="NCBI Taxonomy" id="1792846"/>
    <lineage>
        <taxon>Bacteria</taxon>
        <taxon>Pseudomonadati</taxon>
        <taxon>Pseudomonadota</taxon>
        <taxon>Gammaproteobacteria</taxon>
        <taxon>Lysobacterales</taxon>
        <taxon>Lysobacteraceae</taxon>
        <taxon>Lysobacter</taxon>
    </lineage>
</organism>
<protein>
    <submittedName>
        <fullName evidence="2">Uncharacterized protein</fullName>
    </submittedName>
</protein>
<dbReference type="RefSeq" id="WP_363800553.1">
    <property type="nucleotide sequence ID" value="NZ_CP159925.1"/>
</dbReference>
<evidence type="ECO:0000256" key="1">
    <source>
        <dbReference type="SAM" id="SignalP"/>
    </source>
</evidence>
<feature type="chain" id="PRO_5043347330" evidence="1">
    <location>
        <begin position="36"/>
        <end position="156"/>
    </location>
</feature>
<evidence type="ECO:0000313" key="2">
    <source>
        <dbReference type="EMBL" id="XCO77210.1"/>
    </source>
</evidence>
<feature type="signal peptide" evidence="1">
    <location>
        <begin position="1"/>
        <end position="35"/>
    </location>
</feature>
<keyword evidence="1" id="KW-0732">Signal</keyword>
<sequence>MPHSNHRRSVNLRHRLGLAAALALAATALPGAASAGGSVDCKLKFNMAGWSVFYKTASGNGTISCSNGQSMAVKINAKGGGLSFGKSRIVNGTGEFSGVRNISETLGSYASAEAHAGAVRSSKAQVMTKGEVSLALAGTGQGWDVGVAFGKFTISR</sequence>
<accession>A0AAU8N156</accession>
<name>A0AAU8N156_9GAMM</name>
<dbReference type="EMBL" id="CP159925">
    <property type="protein sequence ID" value="XCO77210.1"/>
    <property type="molecule type" value="Genomic_DNA"/>
</dbReference>
<reference evidence="2" key="1">
    <citation type="submission" date="2024-06" db="EMBL/GenBank/DDBJ databases">
        <authorList>
            <person name="Li S."/>
        </authorList>
    </citation>
    <scope>NUCLEOTIDE SEQUENCE</scope>
    <source>
        <strain evidence="2">SR10</strain>
    </source>
</reference>